<dbReference type="EMBL" id="PKMF04000106">
    <property type="protein sequence ID" value="KAK7850038.1"/>
    <property type="molecule type" value="Genomic_DNA"/>
</dbReference>
<evidence type="ECO:0000256" key="3">
    <source>
        <dbReference type="ARBA" id="ARBA00022729"/>
    </source>
</evidence>
<keyword evidence="7" id="KW-0325">Glycoprotein</keyword>
<dbReference type="InterPro" id="IPR001611">
    <property type="entry name" value="Leu-rich_rpt"/>
</dbReference>
<dbReference type="Gene3D" id="3.80.10.10">
    <property type="entry name" value="Ribonuclease Inhibitor"/>
    <property type="match status" value="1"/>
</dbReference>
<gene>
    <name evidence="8" type="primary">EIX2_45</name>
    <name evidence="8" type="ORF">CFP56_001772</name>
</gene>
<proteinExistence type="predicted"/>
<dbReference type="PANTHER" id="PTHR48063">
    <property type="entry name" value="LRR RECEPTOR-LIKE KINASE"/>
    <property type="match status" value="1"/>
</dbReference>
<evidence type="ECO:0000256" key="6">
    <source>
        <dbReference type="ARBA" id="ARBA00023170"/>
    </source>
</evidence>
<evidence type="ECO:0000313" key="9">
    <source>
        <dbReference type="Proteomes" id="UP000237347"/>
    </source>
</evidence>
<protein>
    <submittedName>
        <fullName evidence="8">Receptor-like protein eix2</fullName>
    </submittedName>
</protein>
<dbReference type="SUPFAM" id="SSF52047">
    <property type="entry name" value="RNI-like"/>
    <property type="match status" value="1"/>
</dbReference>
<evidence type="ECO:0000256" key="1">
    <source>
        <dbReference type="ARBA" id="ARBA00004479"/>
    </source>
</evidence>
<keyword evidence="4" id="KW-1133">Transmembrane helix</keyword>
<keyword evidence="2" id="KW-0812">Transmembrane</keyword>
<keyword evidence="5" id="KW-0472">Membrane</keyword>
<dbReference type="GO" id="GO:0016020">
    <property type="term" value="C:membrane"/>
    <property type="evidence" value="ECO:0007669"/>
    <property type="project" value="UniProtKB-SubCell"/>
</dbReference>
<dbReference type="AlphaFoldDB" id="A0AAW0LE55"/>
<evidence type="ECO:0000256" key="7">
    <source>
        <dbReference type="ARBA" id="ARBA00023180"/>
    </source>
</evidence>
<organism evidence="8 9">
    <name type="scientific">Quercus suber</name>
    <name type="common">Cork oak</name>
    <dbReference type="NCBI Taxonomy" id="58331"/>
    <lineage>
        <taxon>Eukaryota</taxon>
        <taxon>Viridiplantae</taxon>
        <taxon>Streptophyta</taxon>
        <taxon>Embryophyta</taxon>
        <taxon>Tracheophyta</taxon>
        <taxon>Spermatophyta</taxon>
        <taxon>Magnoliopsida</taxon>
        <taxon>eudicotyledons</taxon>
        <taxon>Gunneridae</taxon>
        <taxon>Pentapetalae</taxon>
        <taxon>rosids</taxon>
        <taxon>fabids</taxon>
        <taxon>Fagales</taxon>
        <taxon>Fagaceae</taxon>
        <taxon>Quercus</taxon>
    </lineage>
</organism>
<keyword evidence="9" id="KW-1185">Reference proteome</keyword>
<dbReference type="InterPro" id="IPR032675">
    <property type="entry name" value="LRR_dom_sf"/>
</dbReference>
<comment type="subcellular location">
    <subcellularLocation>
        <location evidence="1">Membrane</location>
        <topology evidence="1">Single-pass type I membrane protein</topology>
    </subcellularLocation>
</comment>
<evidence type="ECO:0000256" key="4">
    <source>
        <dbReference type="ARBA" id="ARBA00022989"/>
    </source>
</evidence>
<sequence length="270" mass="30490">MDLGKNRFSGKVPAWIGEGLPRLFSLSLHSNKFAGSIPLHFYTTCLNNFTGMTQEGISSVGIIKHFIPYSYYNCDGYNKGSEHTYSKFLQFIKIIDLSRNKLTGKLPSEILASGFKSSNDWSVGSLESLDLSWNKFQAKSHLHVNLTFLWPEPASTSTSTIAFAGNRHFVGSITPLCPGEETPNQSEPRKMNMVLYRNRIRSPIGFWGVCIALVFDRSWRHAYFLLLDRMKDWLYVTMKEGCIAVLKAKRLIHVKYVAATGCSRQISVTT</sequence>
<evidence type="ECO:0000256" key="5">
    <source>
        <dbReference type="ARBA" id="ARBA00023136"/>
    </source>
</evidence>
<comment type="caution">
    <text evidence="8">The sequence shown here is derived from an EMBL/GenBank/DDBJ whole genome shotgun (WGS) entry which is preliminary data.</text>
</comment>
<keyword evidence="3" id="KW-0732">Signal</keyword>
<keyword evidence="6" id="KW-0675">Receptor</keyword>
<name>A0AAW0LE55_QUESU</name>
<dbReference type="Proteomes" id="UP000237347">
    <property type="component" value="Unassembled WGS sequence"/>
</dbReference>
<evidence type="ECO:0000313" key="8">
    <source>
        <dbReference type="EMBL" id="KAK7850038.1"/>
    </source>
</evidence>
<dbReference type="Pfam" id="PF00560">
    <property type="entry name" value="LRR_1"/>
    <property type="match status" value="1"/>
</dbReference>
<evidence type="ECO:0000256" key="2">
    <source>
        <dbReference type="ARBA" id="ARBA00022692"/>
    </source>
</evidence>
<dbReference type="InterPro" id="IPR046956">
    <property type="entry name" value="RLP23-like"/>
</dbReference>
<accession>A0AAW0LE55</accession>
<reference evidence="8 9" key="1">
    <citation type="journal article" date="2018" name="Sci. Data">
        <title>The draft genome sequence of cork oak.</title>
        <authorList>
            <person name="Ramos A.M."/>
            <person name="Usie A."/>
            <person name="Barbosa P."/>
            <person name="Barros P.M."/>
            <person name="Capote T."/>
            <person name="Chaves I."/>
            <person name="Simoes F."/>
            <person name="Abreu I."/>
            <person name="Carrasquinho I."/>
            <person name="Faro C."/>
            <person name="Guimaraes J.B."/>
            <person name="Mendonca D."/>
            <person name="Nobrega F."/>
            <person name="Rodrigues L."/>
            <person name="Saibo N.J.M."/>
            <person name="Varela M.C."/>
            <person name="Egas C."/>
            <person name="Matos J."/>
            <person name="Miguel C.M."/>
            <person name="Oliveira M.M."/>
            <person name="Ricardo C.P."/>
            <person name="Goncalves S."/>
        </authorList>
    </citation>
    <scope>NUCLEOTIDE SEQUENCE [LARGE SCALE GENOMIC DNA]</scope>
    <source>
        <strain evidence="9">cv. HL8</strain>
    </source>
</reference>